<dbReference type="EMBL" id="KN655125">
    <property type="protein sequence ID" value="KHN24708.1"/>
    <property type="molecule type" value="Genomic_DNA"/>
</dbReference>
<gene>
    <name evidence="2" type="ORF">glysoja_029777</name>
</gene>
<accession>A0A0B2QY44</accession>
<dbReference type="AlphaFoldDB" id="A0A0B2QY44"/>
<sequence>MDIMQKDLDEIKTGFSQMQTQQSTPVQPANPNVLLARVSTKESCAEAVTNVVVGDPSAVDKNTMGLYVVCGDSKHLVAVGKVYQLGGMIHNVPYADEVVRVSMVTVYDGDARVPIPTPEIEYVREAMNTFIGWPTNLVKPFFDDSNQNVRKPEGRVDQSNVGVAKDPLGEIMKILYEVYMNPVELPSQVFKHFYTAVVDDQQIVNVIHLWYNDCIVFQIGIWMSVLQAEVMAQSTTRGDGSVYGFLEPQSIHIGKEDRQQCQLYIETWVKESQQRLYLGAYLRQSHWQLFVLCPMENMVVWFCSLRKKPDVAIKAVINSHVQSGGYECGYYVMHWMWCIVNGGLKDDWNKVEELEKEIIESRDKIEFYCAKMKELRANQIVDLATSDAIKISREVDPTDNSVTGKWTMGSAIWWRKLPNLCCGSYFSPYQWTHNCVGYSSIWCSKGSKPCMSGDLPHCKLVLLVQDVLFEANCKVVKSSSMGSKVPSWATFFPTKTSCC</sequence>
<feature type="domain" description="DUF8039" evidence="1">
    <location>
        <begin position="66"/>
        <end position="139"/>
    </location>
</feature>
<dbReference type="PANTHER" id="PTHR33018">
    <property type="entry name" value="OS10G0338966 PROTEIN-RELATED"/>
    <property type="match status" value="1"/>
</dbReference>
<reference evidence="2" key="1">
    <citation type="submission" date="2014-07" db="EMBL/GenBank/DDBJ databases">
        <title>Identification of a novel salt tolerance gene in wild soybean by whole-genome sequencing.</title>
        <authorList>
            <person name="Lam H.-M."/>
            <person name="Qi X."/>
            <person name="Li M.-W."/>
            <person name="Liu X."/>
            <person name="Xie M."/>
            <person name="Ni M."/>
            <person name="Xu X."/>
        </authorList>
    </citation>
    <scope>NUCLEOTIDE SEQUENCE [LARGE SCALE GENOMIC DNA]</scope>
    <source>
        <tissue evidence="2">Root</tissue>
    </source>
</reference>
<evidence type="ECO:0000259" key="1">
    <source>
        <dbReference type="Pfam" id="PF26133"/>
    </source>
</evidence>
<dbReference type="Pfam" id="PF26133">
    <property type="entry name" value="DUF8039"/>
    <property type="match status" value="1"/>
</dbReference>
<proteinExistence type="predicted"/>
<name>A0A0B2QY44_GLYSO</name>
<dbReference type="InterPro" id="IPR038765">
    <property type="entry name" value="Papain-like_cys_pep_sf"/>
</dbReference>
<organism evidence="2">
    <name type="scientific">Glycine soja</name>
    <name type="common">Wild soybean</name>
    <dbReference type="NCBI Taxonomy" id="3848"/>
    <lineage>
        <taxon>Eukaryota</taxon>
        <taxon>Viridiplantae</taxon>
        <taxon>Streptophyta</taxon>
        <taxon>Embryophyta</taxon>
        <taxon>Tracheophyta</taxon>
        <taxon>Spermatophyta</taxon>
        <taxon>Magnoliopsida</taxon>
        <taxon>eudicotyledons</taxon>
        <taxon>Gunneridae</taxon>
        <taxon>Pentapetalae</taxon>
        <taxon>rosids</taxon>
        <taxon>fabids</taxon>
        <taxon>Fabales</taxon>
        <taxon>Fabaceae</taxon>
        <taxon>Papilionoideae</taxon>
        <taxon>50 kb inversion clade</taxon>
        <taxon>NPAAA clade</taxon>
        <taxon>indigoferoid/millettioid clade</taxon>
        <taxon>Phaseoleae</taxon>
        <taxon>Glycine</taxon>
        <taxon>Glycine subgen. Soja</taxon>
    </lineage>
</organism>
<dbReference type="PANTHER" id="PTHR33018:SF34">
    <property type="entry name" value="OS02G0472350 PROTEIN"/>
    <property type="match status" value="1"/>
</dbReference>
<dbReference type="Proteomes" id="UP000053555">
    <property type="component" value="Unassembled WGS sequence"/>
</dbReference>
<evidence type="ECO:0000313" key="2">
    <source>
        <dbReference type="EMBL" id="KHN24708.1"/>
    </source>
</evidence>
<protein>
    <recommendedName>
        <fullName evidence="1">DUF8039 domain-containing protein</fullName>
    </recommendedName>
</protein>
<dbReference type="InterPro" id="IPR058352">
    <property type="entry name" value="DUF8039"/>
</dbReference>
<dbReference type="SUPFAM" id="SSF54001">
    <property type="entry name" value="Cysteine proteinases"/>
    <property type="match status" value="1"/>
</dbReference>